<proteinExistence type="predicted"/>
<sequence length="313" mass="32195">MGWRRTDPDEALVRVRDLAGRPRGTGFLADGHGTLITSHEAVDGLARVVLHAPGEQTCLVGDDAVIALPEWDLALVRTEGLSAPPLAVSASTAIEPGAGVRLRTRRWLDARVVGGAAVTYTATDRFHLLGAALELTVGDRETVRLGERAAGGPVLDARTGAVVAVLGTALQTGRRAGGFAIPLRATAAADPQGPLAALLARNSATVPAYGPELNLAGALQLTALSLGPADGPRPWGEPAERPDTAEEFTRFLDGDAPVLGLVGDPGTGRTTELAALAARRARGAAPAPTVWLRGADLRAGDTSVRDAVARALT</sequence>
<name>A0ABR5J312_9ACTN</name>
<reference evidence="1 2" key="1">
    <citation type="submission" date="2015-07" db="EMBL/GenBank/DDBJ databases">
        <authorList>
            <person name="Ju K.-S."/>
            <person name="Doroghazi J.R."/>
            <person name="Metcalf W.W."/>
        </authorList>
    </citation>
    <scope>NUCLEOTIDE SEQUENCE [LARGE SCALE GENOMIC DNA]</scope>
    <source>
        <strain evidence="1 2">NRRL B-3589</strain>
    </source>
</reference>
<dbReference type="InterPro" id="IPR009003">
    <property type="entry name" value="Peptidase_S1_PA"/>
</dbReference>
<evidence type="ECO:0000313" key="2">
    <source>
        <dbReference type="Proteomes" id="UP000037020"/>
    </source>
</evidence>
<dbReference type="Proteomes" id="UP000037020">
    <property type="component" value="Unassembled WGS sequence"/>
</dbReference>
<dbReference type="Gene3D" id="2.40.10.120">
    <property type="match status" value="1"/>
</dbReference>
<evidence type="ECO:0000313" key="1">
    <source>
        <dbReference type="EMBL" id="KOG87795.1"/>
    </source>
</evidence>
<gene>
    <name evidence="1" type="ORF">ADK38_23440</name>
</gene>
<comment type="caution">
    <text evidence="1">The sequence shown here is derived from an EMBL/GenBank/DDBJ whole genome shotgun (WGS) entry which is preliminary data.</text>
</comment>
<feature type="non-terminal residue" evidence="1">
    <location>
        <position position="313"/>
    </location>
</feature>
<dbReference type="EMBL" id="LGUT01002029">
    <property type="protein sequence ID" value="KOG87795.1"/>
    <property type="molecule type" value="Genomic_DNA"/>
</dbReference>
<dbReference type="SUPFAM" id="SSF50494">
    <property type="entry name" value="Trypsin-like serine proteases"/>
    <property type="match status" value="1"/>
</dbReference>
<organism evidence="1 2">
    <name type="scientific">Streptomyces varsoviensis</name>
    <dbReference type="NCBI Taxonomy" id="67373"/>
    <lineage>
        <taxon>Bacteria</taxon>
        <taxon>Bacillati</taxon>
        <taxon>Actinomycetota</taxon>
        <taxon>Actinomycetes</taxon>
        <taxon>Kitasatosporales</taxon>
        <taxon>Streptomycetaceae</taxon>
        <taxon>Streptomyces</taxon>
    </lineage>
</organism>
<protein>
    <submittedName>
        <fullName evidence="1">Large Pro/Ala/Gly-rich protein</fullName>
    </submittedName>
</protein>
<keyword evidence="2" id="KW-1185">Reference proteome</keyword>
<accession>A0ABR5J312</accession>